<dbReference type="PANTHER" id="PTHR37813">
    <property type="entry name" value="FELS-2 PROPHAGE PROTEIN"/>
    <property type="match status" value="1"/>
</dbReference>
<dbReference type="Proteomes" id="UP000519439">
    <property type="component" value="Unassembled WGS sequence"/>
</dbReference>
<dbReference type="AlphaFoldDB" id="A0A7W6N9T0"/>
<evidence type="ECO:0000256" key="2">
    <source>
        <dbReference type="SAM" id="Coils"/>
    </source>
</evidence>
<evidence type="ECO:0000259" key="4">
    <source>
        <dbReference type="Pfam" id="PF10145"/>
    </source>
</evidence>
<dbReference type="PANTHER" id="PTHR37813:SF1">
    <property type="entry name" value="FELS-2 PROPHAGE PROTEIN"/>
    <property type="match status" value="1"/>
</dbReference>
<sequence length="679" mass="71516">MANLTSQLTVRLKDGVSGPAGKAARSIRDLDRTARNARGGTRQLAASTRTLAVAGSALDGAGLGLSAAGGAIGVAAFAAGAALHKAGREALSFERSMYRVEKATDTTGAAAKKFEDDILRISKQTGMAKEDVADIMASAGFAGRPVKELARFTEYAAKATSAWEMSADEVGQGLAEIGNIYAANQTRIEEIGDAINTAADSSASKESDLLEFLRRTGAAGKQVGITAEQTLAVGAALKEVGVTTEVAATGYNALLTLMQLGEGFSKDAGAGLKALGVNSTKMRREFTAKPMEATLGLLTKISKVSDPLKRAEILTNLFGKEYQDDISRLINQLPRVNTLLQTMGDKKNYVGSVQKGFELWQEKDFAKIERAEKAWDSLMTRLGRPIKLGLGDAAENLSRFLNDLENGDTLLQRILKRLKAYEEEKNGSEGAGKGTLEVVQDAVTGHVIPNLPYVAPAIAGYKALDAWAGATGEEARLKGQTAAIAEKMERERKAKATLDDARSRRAAGPLTPSEQRRIDLEIGRAEDELRAAQRDADAVRAKLAELAGSVAQLERQVRSGESVMNFGRSPPPDTVAPTLGGGASFGFGPGGAPEGSQSGLDRITGKAAEAAQVLQALTNPVAPTVDISSIERARAAVRGLLSDLSQIGPAMQNAGNSAGSLSFGQEFQNRRSGSYADYD</sequence>
<name>A0A7W6N9T0_9HYPH</name>
<proteinExistence type="predicted"/>
<dbReference type="EMBL" id="JACIDC010000018">
    <property type="protein sequence ID" value="MBB4042001.1"/>
    <property type="molecule type" value="Genomic_DNA"/>
</dbReference>
<feature type="compositionally biased region" description="Gly residues" evidence="3">
    <location>
        <begin position="579"/>
        <end position="593"/>
    </location>
</feature>
<evidence type="ECO:0000256" key="3">
    <source>
        <dbReference type="SAM" id="MobiDB-lite"/>
    </source>
</evidence>
<protein>
    <submittedName>
        <fullName evidence="5">TP901 family phage tail tape measure protein</fullName>
    </submittedName>
</protein>
<accession>A0A7W6N9T0</accession>
<keyword evidence="6" id="KW-1185">Reference proteome</keyword>
<dbReference type="Pfam" id="PF10145">
    <property type="entry name" value="PhageMin_Tail"/>
    <property type="match status" value="1"/>
</dbReference>
<organism evidence="5 6">
    <name type="scientific">Microvirga flocculans</name>
    <dbReference type="NCBI Taxonomy" id="217168"/>
    <lineage>
        <taxon>Bacteria</taxon>
        <taxon>Pseudomonadati</taxon>
        <taxon>Pseudomonadota</taxon>
        <taxon>Alphaproteobacteria</taxon>
        <taxon>Hyphomicrobiales</taxon>
        <taxon>Methylobacteriaceae</taxon>
        <taxon>Microvirga</taxon>
    </lineage>
</organism>
<feature type="coiled-coil region" evidence="2">
    <location>
        <begin position="484"/>
        <end position="556"/>
    </location>
</feature>
<dbReference type="InterPro" id="IPR010090">
    <property type="entry name" value="Phage_tape_meas"/>
</dbReference>
<feature type="domain" description="Phage tail tape measure protein" evidence="4">
    <location>
        <begin position="116"/>
        <end position="319"/>
    </location>
</feature>
<feature type="region of interest" description="Disordered" evidence="3">
    <location>
        <begin position="579"/>
        <end position="600"/>
    </location>
</feature>
<feature type="compositionally biased region" description="Polar residues" evidence="3">
    <location>
        <begin position="653"/>
        <end position="672"/>
    </location>
</feature>
<reference evidence="5 6" key="1">
    <citation type="submission" date="2020-08" db="EMBL/GenBank/DDBJ databases">
        <title>Genomic Encyclopedia of Type Strains, Phase IV (KMG-IV): sequencing the most valuable type-strain genomes for metagenomic binning, comparative biology and taxonomic classification.</title>
        <authorList>
            <person name="Goeker M."/>
        </authorList>
    </citation>
    <scope>NUCLEOTIDE SEQUENCE [LARGE SCALE GENOMIC DNA]</scope>
    <source>
        <strain evidence="5 6">DSM 15743</strain>
    </source>
</reference>
<evidence type="ECO:0000313" key="6">
    <source>
        <dbReference type="Proteomes" id="UP000519439"/>
    </source>
</evidence>
<dbReference type="NCBIfam" id="TIGR01760">
    <property type="entry name" value="tape_meas_TP901"/>
    <property type="match status" value="1"/>
</dbReference>
<dbReference type="SUPFAM" id="SSF56954">
    <property type="entry name" value="Outer membrane efflux proteins (OEP)"/>
    <property type="match status" value="1"/>
</dbReference>
<feature type="region of interest" description="Disordered" evidence="3">
    <location>
        <begin position="649"/>
        <end position="679"/>
    </location>
</feature>
<feature type="coiled-coil region" evidence="2">
    <location>
        <begin position="404"/>
        <end position="431"/>
    </location>
</feature>
<comment type="caution">
    <text evidence="5">The sequence shown here is derived from an EMBL/GenBank/DDBJ whole genome shotgun (WGS) entry which is preliminary data.</text>
</comment>
<evidence type="ECO:0000256" key="1">
    <source>
        <dbReference type="ARBA" id="ARBA00022612"/>
    </source>
</evidence>
<gene>
    <name evidence="5" type="ORF">GGR34_003686</name>
</gene>
<evidence type="ECO:0000313" key="5">
    <source>
        <dbReference type="EMBL" id="MBB4042001.1"/>
    </source>
</evidence>
<keyword evidence="1" id="KW-1188">Viral release from host cell</keyword>
<dbReference type="RefSeq" id="WP_027316046.1">
    <property type="nucleotide sequence ID" value="NZ_JACIDC010000018.1"/>
</dbReference>
<keyword evidence="2" id="KW-0175">Coiled coil</keyword>